<accession>A0A2R6WAD2</accession>
<proteinExistence type="predicted"/>
<feature type="chain" id="PRO_5015340886" evidence="1">
    <location>
        <begin position="26"/>
        <end position="69"/>
    </location>
</feature>
<keyword evidence="3" id="KW-1185">Reference proteome</keyword>
<dbReference type="Proteomes" id="UP000244005">
    <property type="component" value="Unassembled WGS sequence"/>
</dbReference>
<reference evidence="3" key="1">
    <citation type="journal article" date="2017" name="Cell">
        <title>Insights into land plant evolution garnered from the Marchantia polymorpha genome.</title>
        <authorList>
            <person name="Bowman J.L."/>
            <person name="Kohchi T."/>
            <person name="Yamato K.T."/>
            <person name="Jenkins J."/>
            <person name="Shu S."/>
            <person name="Ishizaki K."/>
            <person name="Yamaoka S."/>
            <person name="Nishihama R."/>
            <person name="Nakamura Y."/>
            <person name="Berger F."/>
            <person name="Adam C."/>
            <person name="Aki S.S."/>
            <person name="Althoff F."/>
            <person name="Araki T."/>
            <person name="Arteaga-Vazquez M.A."/>
            <person name="Balasubrmanian S."/>
            <person name="Barry K."/>
            <person name="Bauer D."/>
            <person name="Boehm C.R."/>
            <person name="Briginshaw L."/>
            <person name="Caballero-Perez J."/>
            <person name="Catarino B."/>
            <person name="Chen F."/>
            <person name="Chiyoda S."/>
            <person name="Chovatia M."/>
            <person name="Davies K.M."/>
            <person name="Delmans M."/>
            <person name="Demura T."/>
            <person name="Dierschke T."/>
            <person name="Dolan L."/>
            <person name="Dorantes-Acosta A.E."/>
            <person name="Eklund D.M."/>
            <person name="Florent S.N."/>
            <person name="Flores-Sandoval E."/>
            <person name="Fujiyama A."/>
            <person name="Fukuzawa H."/>
            <person name="Galik B."/>
            <person name="Grimanelli D."/>
            <person name="Grimwood J."/>
            <person name="Grossniklaus U."/>
            <person name="Hamada T."/>
            <person name="Haseloff J."/>
            <person name="Hetherington A.J."/>
            <person name="Higo A."/>
            <person name="Hirakawa Y."/>
            <person name="Hundley H.N."/>
            <person name="Ikeda Y."/>
            <person name="Inoue K."/>
            <person name="Inoue S.I."/>
            <person name="Ishida S."/>
            <person name="Jia Q."/>
            <person name="Kakita M."/>
            <person name="Kanazawa T."/>
            <person name="Kawai Y."/>
            <person name="Kawashima T."/>
            <person name="Kennedy M."/>
            <person name="Kinose K."/>
            <person name="Kinoshita T."/>
            <person name="Kohara Y."/>
            <person name="Koide E."/>
            <person name="Komatsu K."/>
            <person name="Kopischke S."/>
            <person name="Kubo M."/>
            <person name="Kyozuka J."/>
            <person name="Lagercrantz U."/>
            <person name="Lin S.S."/>
            <person name="Lindquist E."/>
            <person name="Lipzen A.M."/>
            <person name="Lu C.W."/>
            <person name="De Luna E."/>
            <person name="Martienssen R.A."/>
            <person name="Minamino N."/>
            <person name="Mizutani M."/>
            <person name="Mizutani M."/>
            <person name="Mochizuki N."/>
            <person name="Monte I."/>
            <person name="Mosher R."/>
            <person name="Nagasaki H."/>
            <person name="Nakagami H."/>
            <person name="Naramoto S."/>
            <person name="Nishitani K."/>
            <person name="Ohtani M."/>
            <person name="Okamoto T."/>
            <person name="Okumura M."/>
            <person name="Phillips J."/>
            <person name="Pollak B."/>
            <person name="Reinders A."/>
            <person name="Rovekamp M."/>
            <person name="Sano R."/>
            <person name="Sawa S."/>
            <person name="Schmid M.W."/>
            <person name="Shirakawa M."/>
            <person name="Solano R."/>
            <person name="Spunde A."/>
            <person name="Suetsugu N."/>
            <person name="Sugano S."/>
            <person name="Sugiyama A."/>
            <person name="Sun R."/>
            <person name="Suzuki Y."/>
            <person name="Takenaka M."/>
            <person name="Takezawa D."/>
            <person name="Tomogane H."/>
            <person name="Tsuzuki M."/>
            <person name="Ueda T."/>
            <person name="Umeda M."/>
            <person name="Ward J.M."/>
            <person name="Watanabe Y."/>
            <person name="Yazaki K."/>
            <person name="Yokoyama R."/>
            <person name="Yoshitake Y."/>
            <person name="Yotsui I."/>
            <person name="Zachgo S."/>
            <person name="Schmutz J."/>
        </authorList>
    </citation>
    <scope>NUCLEOTIDE SEQUENCE [LARGE SCALE GENOMIC DNA]</scope>
    <source>
        <strain evidence="3">Tak-1</strain>
    </source>
</reference>
<protein>
    <submittedName>
        <fullName evidence="2">Uncharacterized protein</fullName>
    </submittedName>
</protein>
<dbReference type="Gramene" id="Mp4g14990.1">
    <property type="protein sequence ID" value="Mp4g14990.1.cds1"/>
    <property type="gene ID" value="Mp4g14990"/>
</dbReference>
<gene>
    <name evidence="2" type="ORF">MARPO_0119s0022</name>
</gene>
<dbReference type="EMBL" id="KZ772791">
    <property type="protein sequence ID" value="PTQ30818.1"/>
    <property type="molecule type" value="Genomic_DNA"/>
</dbReference>
<dbReference type="AlphaFoldDB" id="A0A2R6WAD2"/>
<name>A0A2R6WAD2_MARPO</name>
<feature type="signal peptide" evidence="1">
    <location>
        <begin position="1"/>
        <end position="25"/>
    </location>
</feature>
<evidence type="ECO:0000256" key="1">
    <source>
        <dbReference type="SAM" id="SignalP"/>
    </source>
</evidence>
<keyword evidence="1" id="KW-0732">Signal</keyword>
<organism evidence="2 3">
    <name type="scientific">Marchantia polymorpha</name>
    <name type="common">Common liverwort</name>
    <name type="synonym">Marchantia aquatica</name>
    <dbReference type="NCBI Taxonomy" id="3197"/>
    <lineage>
        <taxon>Eukaryota</taxon>
        <taxon>Viridiplantae</taxon>
        <taxon>Streptophyta</taxon>
        <taxon>Embryophyta</taxon>
        <taxon>Marchantiophyta</taxon>
        <taxon>Marchantiopsida</taxon>
        <taxon>Marchantiidae</taxon>
        <taxon>Marchantiales</taxon>
        <taxon>Marchantiaceae</taxon>
        <taxon>Marchantia</taxon>
    </lineage>
</organism>
<evidence type="ECO:0000313" key="2">
    <source>
        <dbReference type="EMBL" id="PTQ30818.1"/>
    </source>
</evidence>
<evidence type="ECO:0000313" key="3">
    <source>
        <dbReference type="Proteomes" id="UP000244005"/>
    </source>
</evidence>
<sequence length="69" mass="7956">MASLWPPAFSRRWQMFLLIRPGCRAMCEGIMIGYACAGVTQPSSRVLSQDATVRRRYFYCSDCTRLFII</sequence>